<dbReference type="Gene3D" id="3.40.50.280">
    <property type="entry name" value="Cobalamin-binding domain"/>
    <property type="match status" value="1"/>
</dbReference>
<sequence length="156" mass="17331">MYNKEIKDDESLKKAQELANTFANHEGRRPRILMADMEQNASNRGIKVIAAGFADVGFDVDIGPLCQSPKDVAKQAIENDVHILSISSLPTEHKNLVQEVVAILKTYDREDIIVIVTGNIPKPDYKFYIDSGVSFVYGPDSKTNDSAIELLEHLLS</sequence>
<evidence type="ECO:0000256" key="2">
    <source>
        <dbReference type="ARBA" id="ARBA00022628"/>
    </source>
</evidence>
<keyword evidence="4" id="KW-0413">Isomerase</keyword>
<feature type="domain" description="B12-binding" evidence="6">
    <location>
        <begin position="29"/>
        <end position="156"/>
    </location>
</feature>
<proteinExistence type="predicted"/>
<evidence type="ECO:0000256" key="1">
    <source>
        <dbReference type="ARBA" id="ARBA00001922"/>
    </source>
</evidence>
<dbReference type="Proteomes" id="UP001597011">
    <property type="component" value="Unassembled WGS sequence"/>
</dbReference>
<keyword evidence="8" id="KW-1185">Reference proteome</keyword>
<dbReference type="PANTHER" id="PTHR48101">
    <property type="entry name" value="METHYLMALONYL-COA MUTASE, MITOCHONDRIAL-RELATED"/>
    <property type="match status" value="1"/>
</dbReference>
<evidence type="ECO:0000313" key="8">
    <source>
        <dbReference type="Proteomes" id="UP001597011"/>
    </source>
</evidence>
<dbReference type="Pfam" id="PF02310">
    <property type="entry name" value="B12-binding"/>
    <property type="match status" value="1"/>
</dbReference>
<evidence type="ECO:0000313" key="7">
    <source>
        <dbReference type="EMBL" id="MFD0835419.1"/>
    </source>
</evidence>
<dbReference type="InterPro" id="IPR006158">
    <property type="entry name" value="Cobalamin-bd"/>
</dbReference>
<dbReference type="NCBIfam" id="TIGR00640">
    <property type="entry name" value="acid_CoA_mut_C"/>
    <property type="match status" value="1"/>
</dbReference>
<evidence type="ECO:0000259" key="6">
    <source>
        <dbReference type="PROSITE" id="PS51332"/>
    </source>
</evidence>
<gene>
    <name evidence="7" type="ORF">ACFQ0I_06555</name>
</gene>
<dbReference type="RefSeq" id="WP_379940560.1">
    <property type="nucleotide sequence ID" value="NZ_JBHTIB010000008.1"/>
</dbReference>
<dbReference type="PROSITE" id="PS51332">
    <property type="entry name" value="B12_BINDING"/>
    <property type="match status" value="1"/>
</dbReference>
<keyword evidence="5" id="KW-0170">Cobalt</keyword>
<comment type="caution">
    <text evidence="7">The sequence shown here is derived from an EMBL/GenBank/DDBJ whole genome shotgun (WGS) entry which is preliminary data.</text>
</comment>
<keyword evidence="2" id="KW-0846">Cobalamin</keyword>
<accession>A0ABW3BRN0</accession>
<evidence type="ECO:0000256" key="3">
    <source>
        <dbReference type="ARBA" id="ARBA00022723"/>
    </source>
</evidence>
<protein>
    <submittedName>
        <fullName evidence="7">Cobalamin-dependent protein</fullName>
    </submittedName>
</protein>
<organism evidence="7 8">
    <name type="scientific">Mariniflexile aquimaris</name>
    <dbReference type="NCBI Taxonomy" id="881009"/>
    <lineage>
        <taxon>Bacteria</taxon>
        <taxon>Pseudomonadati</taxon>
        <taxon>Bacteroidota</taxon>
        <taxon>Flavobacteriia</taxon>
        <taxon>Flavobacteriales</taxon>
        <taxon>Flavobacteriaceae</taxon>
        <taxon>Mariniflexile</taxon>
    </lineage>
</organism>
<evidence type="ECO:0000256" key="5">
    <source>
        <dbReference type="ARBA" id="ARBA00023285"/>
    </source>
</evidence>
<dbReference type="PANTHER" id="PTHR48101:SF4">
    <property type="entry name" value="METHYLMALONYL-COA MUTASE, MITOCHONDRIAL"/>
    <property type="match status" value="1"/>
</dbReference>
<reference evidence="8" key="1">
    <citation type="journal article" date="2019" name="Int. J. Syst. Evol. Microbiol.">
        <title>The Global Catalogue of Microorganisms (GCM) 10K type strain sequencing project: providing services to taxonomists for standard genome sequencing and annotation.</title>
        <authorList>
            <consortium name="The Broad Institute Genomics Platform"/>
            <consortium name="The Broad Institute Genome Sequencing Center for Infectious Disease"/>
            <person name="Wu L."/>
            <person name="Ma J."/>
        </authorList>
    </citation>
    <scope>NUCLEOTIDE SEQUENCE [LARGE SCALE GENOMIC DNA]</scope>
    <source>
        <strain evidence="8">CCUG 60529</strain>
    </source>
</reference>
<keyword evidence="3" id="KW-0479">Metal-binding</keyword>
<name>A0ABW3BRN0_9FLAO</name>
<comment type="cofactor">
    <cofactor evidence="1">
        <name>adenosylcob(III)alamin</name>
        <dbReference type="ChEBI" id="CHEBI:18408"/>
    </cofactor>
</comment>
<dbReference type="InterPro" id="IPR036724">
    <property type="entry name" value="Cobalamin-bd_sf"/>
</dbReference>
<dbReference type="EMBL" id="JBHTIB010000008">
    <property type="protein sequence ID" value="MFD0835419.1"/>
    <property type="molecule type" value="Genomic_DNA"/>
</dbReference>
<dbReference type="SUPFAM" id="SSF52242">
    <property type="entry name" value="Cobalamin (vitamin B12)-binding domain"/>
    <property type="match status" value="1"/>
</dbReference>
<dbReference type="InterPro" id="IPR006159">
    <property type="entry name" value="Acid_CoA_mut_C"/>
</dbReference>
<evidence type="ECO:0000256" key="4">
    <source>
        <dbReference type="ARBA" id="ARBA00023235"/>
    </source>
</evidence>